<evidence type="ECO:0000313" key="2">
    <source>
        <dbReference type="RefSeq" id="XP_016504823.1"/>
    </source>
</evidence>
<dbReference type="AlphaFoldDB" id="A0A1S4CUN7"/>
<feature type="compositionally biased region" description="Polar residues" evidence="1">
    <location>
        <begin position="101"/>
        <end position="127"/>
    </location>
</feature>
<organism evidence="2">
    <name type="scientific">Nicotiana tabacum</name>
    <name type="common">Common tobacco</name>
    <dbReference type="NCBI Taxonomy" id="4097"/>
    <lineage>
        <taxon>Eukaryota</taxon>
        <taxon>Viridiplantae</taxon>
        <taxon>Streptophyta</taxon>
        <taxon>Embryophyta</taxon>
        <taxon>Tracheophyta</taxon>
        <taxon>Spermatophyta</taxon>
        <taxon>Magnoliopsida</taxon>
        <taxon>eudicotyledons</taxon>
        <taxon>Gunneridae</taxon>
        <taxon>Pentapetalae</taxon>
        <taxon>asterids</taxon>
        <taxon>lamiids</taxon>
        <taxon>Solanales</taxon>
        <taxon>Solanaceae</taxon>
        <taxon>Nicotianoideae</taxon>
        <taxon>Nicotianeae</taxon>
        <taxon>Nicotiana</taxon>
    </lineage>
</organism>
<gene>
    <name evidence="2" type="primary">LOC107822768</name>
</gene>
<reference evidence="2" key="1">
    <citation type="submission" date="2025-08" db="UniProtKB">
        <authorList>
            <consortium name="RefSeq"/>
        </authorList>
    </citation>
    <scope>IDENTIFICATION</scope>
</reference>
<feature type="region of interest" description="Disordered" evidence="1">
    <location>
        <begin position="78"/>
        <end position="127"/>
    </location>
</feature>
<protein>
    <submittedName>
        <fullName evidence="2">Uncharacterized protein</fullName>
    </submittedName>
</protein>
<sequence length="247" mass="27041">MGEIKSLADELVVTGSPLTSEELTIKVLSGLGPEYKEILAAIRARDIPISFKELYDKLLDHEVFLKHKDSKKEQLTITAQLNQRSSSNNRPRGNNFNSNRMPSSTTGLLGNQHKQQNGYPPKQSNNQRDLRMGASLLQGQNNRDLYEWPSPPSTQFAISTNRPPLHLWHARFDGVPEALGANQIGNGSSLDFEELLKLKASGTIAPARCGEFTAPAGSQMRAKKCRSGSGLGLDDRRCGCCSAPAKP</sequence>
<dbReference type="PANTHER" id="PTHR47481:SF21">
    <property type="entry name" value="BASIC-LEUCINE ZIPPER TRANSCRIPTION FACTOR Q-RELATED"/>
    <property type="match status" value="1"/>
</dbReference>
<name>A0A1S4CUN7_TOBAC</name>
<dbReference type="Pfam" id="PF14223">
    <property type="entry name" value="Retrotran_gag_2"/>
    <property type="match status" value="1"/>
</dbReference>
<dbReference type="PANTHER" id="PTHR47481">
    <property type="match status" value="1"/>
</dbReference>
<dbReference type="KEGG" id="nta:107822768"/>
<feature type="compositionally biased region" description="Low complexity" evidence="1">
    <location>
        <begin position="82"/>
        <end position="100"/>
    </location>
</feature>
<dbReference type="PaxDb" id="4097-A0A1S4CUN7"/>
<dbReference type="OrthoDB" id="1912561at2759"/>
<accession>A0A1S4CUN7</accession>
<proteinExistence type="predicted"/>
<evidence type="ECO:0000256" key="1">
    <source>
        <dbReference type="SAM" id="MobiDB-lite"/>
    </source>
</evidence>
<dbReference type="RefSeq" id="XP_016504823.1">
    <property type="nucleotide sequence ID" value="XM_016649337.1"/>
</dbReference>